<dbReference type="AlphaFoldDB" id="A0A0S1TNZ3"/>
<dbReference type="OrthoDB" id="6693682at2759"/>
<comment type="catalytic activity">
    <reaction evidence="1">
        <text>Hydrolysis of (1-&gt;4)-beta-linkages between N-acetylmuramic acid and N-acetyl-D-glucosamine residues in a peptidoglycan and between N-acetyl-D-glucosamine residues in chitodextrins.</text>
        <dbReference type="EC" id="3.2.1.17"/>
    </reaction>
</comment>
<evidence type="ECO:0000256" key="2">
    <source>
        <dbReference type="ARBA" id="ARBA00012732"/>
    </source>
</evidence>
<proteinExistence type="evidence at transcript level"/>
<sequence>MKSAIFFLLLCIFSVNCFKNLVGTELEKCLRCICYATTFCNHLPNCVKAHITKQYWEEAGSPTLDYEKPSAESYRKCMANTNCVLNTMDSYTTGRGAQRDTNCDGKFDCKDRLAIHFNGLTDNYTLENYQVIRFDNCAVEKKVPVDEGFSGCNIKAINAVFF</sequence>
<dbReference type="PROSITE" id="PS51909">
    <property type="entry name" value="LYSOZYME_I"/>
    <property type="match status" value="1"/>
</dbReference>
<evidence type="ECO:0000256" key="7">
    <source>
        <dbReference type="SAM" id="SignalP"/>
    </source>
</evidence>
<dbReference type="RefSeq" id="XP_045477746.1">
    <property type="nucleotide sequence ID" value="XM_045621790.1"/>
</dbReference>
<organism evidence="8">
    <name type="scientific">Harmonia axyridis</name>
    <name type="common">Multicolored Asian lady beetle</name>
    <name type="synonym">Coccinella axyridis</name>
    <dbReference type="NCBI Taxonomy" id="115357"/>
    <lineage>
        <taxon>Eukaryota</taxon>
        <taxon>Metazoa</taxon>
        <taxon>Ecdysozoa</taxon>
        <taxon>Arthropoda</taxon>
        <taxon>Hexapoda</taxon>
        <taxon>Insecta</taxon>
        <taxon>Pterygota</taxon>
        <taxon>Neoptera</taxon>
        <taxon>Endopterygota</taxon>
        <taxon>Coleoptera</taxon>
        <taxon>Polyphaga</taxon>
        <taxon>Cucujiformia</taxon>
        <taxon>Coccinelloidea</taxon>
        <taxon>Coccinellidae</taxon>
        <taxon>Coccinellinae</taxon>
        <taxon>Coccinellini</taxon>
        <taxon>Harmonia</taxon>
    </lineage>
</organism>
<accession>A0A0S1TNZ3</accession>
<reference evidence="8" key="1">
    <citation type="submission" date="2015-08" db="EMBL/GenBank/DDBJ databases">
        <title>Expression and characterization of a recombinant i-type lysozyme from the harlequin ladybird beetle Harmonia axyridis.</title>
        <authorList>
            <person name="Beckert A."/>
            <person name="Wiesner J."/>
            <person name="Schmidtberg H."/>
            <person name="Lehmann R."/>
            <person name="Baumann A."/>
            <person name="Vogel H."/>
            <person name="Vilcinskas A."/>
        </authorList>
    </citation>
    <scope>NUCLEOTIDE SEQUENCE</scope>
</reference>
<evidence type="ECO:0000256" key="6">
    <source>
        <dbReference type="ARBA" id="ARBA00023295"/>
    </source>
</evidence>
<keyword evidence="4" id="KW-0081">Bacteriolytic enzyme</keyword>
<evidence type="ECO:0000256" key="3">
    <source>
        <dbReference type="ARBA" id="ARBA00022529"/>
    </source>
</evidence>
<evidence type="ECO:0000256" key="4">
    <source>
        <dbReference type="ARBA" id="ARBA00022638"/>
    </source>
</evidence>
<dbReference type="EMBL" id="KT380889">
    <property type="protein sequence ID" value="ALM25919.1"/>
    <property type="molecule type" value="mRNA"/>
</dbReference>
<name>A0A0S1TNZ3_HARAX</name>
<keyword evidence="6" id="KW-0326">Glycosidase</keyword>
<dbReference type="GeneID" id="123682938"/>
<dbReference type="GO" id="GO:0042742">
    <property type="term" value="P:defense response to bacterium"/>
    <property type="evidence" value="ECO:0007669"/>
    <property type="project" value="UniProtKB-KW"/>
</dbReference>
<feature type="signal peptide" evidence="7">
    <location>
        <begin position="1"/>
        <end position="17"/>
    </location>
</feature>
<keyword evidence="3" id="KW-0929">Antimicrobial</keyword>
<evidence type="ECO:0000256" key="5">
    <source>
        <dbReference type="ARBA" id="ARBA00022801"/>
    </source>
</evidence>
<dbReference type="Gene3D" id="1.10.530.10">
    <property type="match status" value="1"/>
</dbReference>
<keyword evidence="5" id="KW-0378">Hydrolase</keyword>
<dbReference type="Pfam" id="PF05497">
    <property type="entry name" value="Destabilase"/>
    <property type="match status" value="1"/>
</dbReference>
<dbReference type="KEGG" id="haxr:123682938"/>
<dbReference type="GO" id="GO:0003796">
    <property type="term" value="F:lysozyme activity"/>
    <property type="evidence" value="ECO:0007669"/>
    <property type="project" value="UniProtKB-EC"/>
</dbReference>
<evidence type="ECO:0000313" key="8">
    <source>
        <dbReference type="EMBL" id="ALM25919.1"/>
    </source>
</evidence>
<evidence type="ECO:0000256" key="1">
    <source>
        <dbReference type="ARBA" id="ARBA00000632"/>
    </source>
</evidence>
<dbReference type="GO" id="GO:0031640">
    <property type="term" value="P:killing of cells of another organism"/>
    <property type="evidence" value="ECO:0007669"/>
    <property type="project" value="UniProtKB-KW"/>
</dbReference>
<keyword evidence="7" id="KW-0732">Signal</keyword>
<dbReference type="EC" id="3.2.1.17" evidence="2"/>
<protein>
    <recommendedName>
        <fullName evidence="2">lysozyme</fullName>
        <ecNumber evidence="2">3.2.1.17</ecNumber>
    </recommendedName>
</protein>
<feature type="chain" id="PRO_5006590488" description="lysozyme" evidence="7">
    <location>
        <begin position="18"/>
        <end position="162"/>
    </location>
</feature>
<dbReference type="InterPro" id="IPR008597">
    <property type="entry name" value="Invert_lysozyme"/>
</dbReference>